<dbReference type="InterPro" id="IPR003462">
    <property type="entry name" value="ODC_Mu_crystall"/>
</dbReference>
<dbReference type="GO" id="GO:0016491">
    <property type="term" value="F:oxidoreductase activity"/>
    <property type="evidence" value="ECO:0007669"/>
    <property type="project" value="UniProtKB-ARBA"/>
</dbReference>
<reference evidence="3" key="1">
    <citation type="submission" date="2018-09" db="EMBL/GenBank/DDBJ databases">
        <authorList>
            <person name="Zhu H."/>
        </authorList>
    </citation>
    <scope>NUCLEOTIDE SEQUENCE [LARGE SCALE GENOMIC DNA]</scope>
    <source>
        <strain evidence="3">K1W22B-1</strain>
    </source>
</reference>
<dbReference type="FunFam" id="3.40.50.720:FF:000311">
    <property type="entry name" value="Ornithine cyclodeaminase"/>
    <property type="match status" value="1"/>
</dbReference>
<comment type="similarity">
    <text evidence="1">Belongs to the ornithine cyclodeaminase/mu-crystallin family.</text>
</comment>
<evidence type="ECO:0000256" key="1">
    <source>
        <dbReference type="ARBA" id="ARBA00008903"/>
    </source>
</evidence>
<dbReference type="Pfam" id="PF02423">
    <property type="entry name" value="OCD_Mu_crystall"/>
    <property type="match status" value="1"/>
</dbReference>
<dbReference type="EMBL" id="QYRP01000002">
    <property type="protein sequence ID" value="RJS47501.1"/>
    <property type="molecule type" value="Genomic_DNA"/>
</dbReference>
<dbReference type="PIRSF" id="PIRSF001439">
    <property type="entry name" value="CryM"/>
    <property type="match status" value="1"/>
</dbReference>
<dbReference type="RefSeq" id="WP_120061465.1">
    <property type="nucleotide sequence ID" value="NZ_QYRP01000002.1"/>
</dbReference>
<dbReference type="AlphaFoldDB" id="A0A3A5HBL9"/>
<dbReference type="PANTHER" id="PTHR13812:SF19">
    <property type="entry name" value="KETIMINE REDUCTASE MU-CRYSTALLIN"/>
    <property type="match status" value="1"/>
</dbReference>
<sequence length="332" mass="34327">MTLILTRSQIAALLRTPDLTGTVVTDAVEEAFAALADGTDRLSPAHGIREGDDLFLPMLAASTRLGLAGGKVLADLPGNALTGLPRQRSAITLISTETGACAALLDGALPTRVRTAAASAVATRHLARPDTRVLGLVGAGALAVEHTVLIAAERPIEEVVVWSRSFDRVASFRAELSTRAPDLKVTHADGPRSVIDAADVVCTLTPSREPIVRGSWLRPGQHLNVVGAPPRPDCREVDGVAMSRSRIVVDAMSTATADSGDLVLALAEGAVTTGDCADLGSVICGLAEGRTSPDEITLFDSTGLGLLDLAIGRVLVDAARRHGIGHAMELGA</sequence>
<comment type="caution">
    <text evidence="2">The sequence shown here is derived from an EMBL/GenBank/DDBJ whole genome shotgun (WGS) entry which is preliminary data.</text>
</comment>
<gene>
    <name evidence="2" type="ORF">D4739_15640</name>
</gene>
<dbReference type="Gene3D" id="3.30.1780.10">
    <property type="entry name" value="ornithine cyclodeaminase, domain 1"/>
    <property type="match status" value="1"/>
</dbReference>
<proteinExistence type="inferred from homology"/>
<dbReference type="SUPFAM" id="SSF51735">
    <property type="entry name" value="NAD(P)-binding Rossmann-fold domains"/>
    <property type="match status" value="1"/>
</dbReference>
<evidence type="ECO:0000313" key="2">
    <source>
        <dbReference type="EMBL" id="RJS47501.1"/>
    </source>
</evidence>
<keyword evidence="3" id="KW-1185">Reference proteome</keyword>
<dbReference type="Gene3D" id="3.40.50.720">
    <property type="entry name" value="NAD(P)-binding Rossmann-like Domain"/>
    <property type="match status" value="1"/>
</dbReference>
<dbReference type="PANTHER" id="PTHR13812">
    <property type="entry name" value="KETIMINE REDUCTASE MU-CRYSTALLIN"/>
    <property type="match status" value="1"/>
</dbReference>
<protein>
    <submittedName>
        <fullName evidence="2">Ornithine cyclodeaminase family protein</fullName>
    </submittedName>
</protein>
<organism evidence="2 3">
    <name type="scientific">Nocardioides cavernaquae</name>
    <dbReference type="NCBI Taxonomy" id="2321396"/>
    <lineage>
        <taxon>Bacteria</taxon>
        <taxon>Bacillati</taxon>
        <taxon>Actinomycetota</taxon>
        <taxon>Actinomycetes</taxon>
        <taxon>Propionibacteriales</taxon>
        <taxon>Nocardioidaceae</taxon>
        <taxon>Nocardioides</taxon>
    </lineage>
</organism>
<accession>A0A3A5HBL9</accession>
<dbReference type="GO" id="GO:0019752">
    <property type="term" value="P:carboxylic acid metabolic process"/>
    <property type="evidence" value="ECO:0007669"/>
    <property type="project" value="UniProtKB-ARBA"/>
</dbReference>
<evidence type="ECO:0000313" key="3">
    <source>
        <dbReference type="Proteomes" id="UP000276542"/>
    </source>
</evidence>
<name>A0A3A5HBL9_9ACTN</name>
<dbReference type="InterPro" id="IPR036291">
    <property type="entry name" value="NAD(P)-bd_dom_sf"/>
</dbReference>
<dbReference type="GO" id="GO:0005737">
    <property type="term" value="C:cytoplasm"/>
    <property type="evidence" value="ECO:0007669"/>
    <property type="project" value="TreeGrafter"/>
</dbReference>
<dbReference type="InterPro" id="IPR023401">
    <property type="entry name" value="ODC_N"/>
</dbReference>
<dbReference type="Proteomes" id="UP000276542">
    <property type="component" value="Unassembled WGS sequence"/>
</dbReference>
<dbReference type="OrthoDB" id="9801817at2"/>